<feature type="domain" description="Xylanolytic transcriptional activator regulatory" evidence="2">
    <location>
        <begin position="364"/>
        <end position="424"/>
    </location>
</feature>
<reference evidence="3 4" key="1">
    <citation type="journal article" date="2013" name="Nat. Commun.">
        <title>The evolution and pathogenic mechanisms of the rice sheath blight pathogen.</title>
        <authorList>
            <person name="Zheng A."/>
            <person name="Lin R."/>
            <person name="Xu L."/>
            <person name="Qin P."/>
            <person name="Tang C."/>
            <person name="Ai P."/>
            <person name="Zhang D."/>
            <person name="Liu Y."/>
            <person name="Sun Z."/>
            <person name="Feng H."/>
            <person name="Wang Y."/>
            <person name="Chen Y."/>
            <person name="Liang X."/>
            <person name="Fu R."/>
            <person name="Li Q."/>
            <person name="Zhang J."/>
            <person name="Yu X."/>
            <person name="Xie Z."/>
            <person name="Ding L."/>
            <person name="Guan P."/>
            <person name="Tang J."/>
            <person name="Liang Y."/>
            <person name="Wang S."/>
            <person name="Deng Q."/>
            <person name="Li S."/>
            <person name="Zhu J."/>
            <person name="Wang L."/>
            <person name="Liu H."/>
            <person name="Li P."/>
        </authorList>
    </citation>
    <scope>NUCLEOTIDE SEQUENCE [LARGE SCALE GENOMIC DNA]</scope>
    <source>
        <strain evidence="4">AG-1 IA</strain>
    </source>
</reference>
<organism evidence="3 4">
    <name type="scientific">Thanatephorus cucumeris (strain AG1-IA)</name>
    <name type="common">Rice sheath blight fungus</name>
    <name type="synonym">Rhizoctonia solani</name>
    <dbReference type="NCBI Taxonomy" id="983506"/>
    <lineage>
        <taxon>Eukaryota</taxon>
        <taxon>Fungi</taxon>
        <taxon>Dikarya</taxon>
        <taxon>Basidiomycota</taxon>
        <taxon>Agaricomycotina</taxon>
        <taxon>Agaricomycetes</taxon>
        <taxon>Cantharellales</taxon>
        <taxon>Ceratobasidiaceae</taxon>
        <taxon>Rhizoctonia</taxon>
        <taxon>Rhizoctonia solani AG-1</taxon>
    </lineage>
</organism>
<dbReference type="CDD" id="cd12148">
    <property type="entry name" value="fungal_TF_MHR"/>
    <property type="match status" value="1"/>
</dbReference>
<keyword evidence="4" id="KW-1185">Reference proteome</keyword>
<protein>
    <submittedName>
        <fullName evidence="3">Fungal specific transcription factor domain-containing protein</fullName>
    </submittedName>
</protein>
<evidence type="ECO:0000313" key="3">
    <source>
        <dbReference type="EMBL" id="ELU37488.1"/>
    </source>
</evidence>
<comment type="caution">
    <text evidence="3">The sequence shown here is derived from an EMBL/GenBank/DDBJ whole genome shotgun (WGS) entry which is preliminary data.</text>
</comment>
<proteinExistence type="predicted"/>
<dbReference type="STRING" id="983506.L8WKZ7"/>
<dbReference type="GO" id="GO:0003677">
    <property type="term" value="F:DNA binding"/>
    <property type="evidence" value="ECO:0007669"/>
    <property type="project" value="InterPro"/>
</dbReference>
<name>L8WKZ7_THACA</name>
<keyword evidence="1" id="KW-0539">Nucleus</keyword>
<accession>L8WKZ7</accession>
<dbReference type="PANTHER" id="PTHR46910:SF38">
    <property type="entry name" value="ZN(2)-C6 FUNGAL-TYPE DOMAIN-CONTAINING PROTEIN"/>
    <property type="match status" value="1"/>
</dbReference>
<dbReference type="GO" id="GO:0003700">
    <property type="term" value="F:DNA-binding transcription factor activity"/>
    <property type="evidence" value="ECO:0007669"/>
    <property type="project" value="InterPro"/>
</dbReference>
<dbReference type="Pfam" id="PF04082">
    <property type="entry name" value="Fungal_trans"/>
    <property type="match status" value="1"/>
</dbReference>
<dbReference type="AlphaFoldDB" id="L8WKZ7"/>
<dbReference type="InterPro" id="IPR050987">
    <property type="entry name" value="AtrR-like"/>
</dbReference>
<gene>
    <name evidence="3" type="ORF">AG1IA_08483</name>
</gene>
<dbReference type="SMART" id="SM00906">
    <property type="entry name" value="Fungal_trans"/>
    <property type="match status" value="1"/>
</dbReference>
<dbReference type="OrthoDB" id="3237036at2759"/>
<dbReference type="GO" id="GO:0008270">
    <property type="term" value="F:zinc ion binding"/>
    <property type="evidence" value="ECO:0007669"/>
    <property type="project" value="InterPro"/>
</dbReference>
<dbReference type="HOGENOM" id="CLU_006019_2_2_1"/>
<dbReference type="EMBL" id="AFRT01002624">
    <property type="protein sequence ID" value="ELU37488.1"/>
    <property type="molecule type" value="Genomic_DNA"/>
</dbReference>
<dbReference type="InterPro" id="IPR007219">
    <property type="entry name" value="XnlR_reg_dom"/>
</dbReference>
<dbReference type="PANTHER" id="PTHR46910">
    <property type="entry name" value="TRANSCRIPTION FACTOR PDR1"/>
    <property type="match status" value="1"/>
</dbReference>
<evidence type="ECO:0000313" key="4">
    <source>
        <dbReference type="Proteomes" id="UP000011668"/>
    </source>
</evidence>
<evidence type="ECO:0000256" key="1">
    <source>
        <dbReference type="ARBA" id="ARBA00023242"/>
    </source>
</evidence>
<dbReference type="Proteomes" id="UP000011668">
    <property type="component" value="Unassembled WGS sequence"/>
</dbReference>
<evidence type="ECO:0000259" key="2">
    <source>
        <dbReference type="SMART" id="SM00906"/>
    </source>
</evidence>
<dbReference type="OMA" id="LEMRYQY"/>
<sequence>MGASHHDQSPPTQAFTLSTMKPIVSCDKCLGDKVRERIVQCRFKPTQYDRCQGCTALGIECSWTHVPKPELTPDTSCVFIRSFLKDIEKYLKRNRPDIKTKKDIDCLLEDEGDTTFALLDSTSDIHTGQTSSGIDLTESPTLSQFIRRSRMAEFGSKATADDENTMWEATSANFRNSRYYGHSSTCILSRDAMIIRYDCQNGQIPSSISGGGYIRPEFWNTSSVEMRLLQQHAHDIWEAEKMLLNLPSDDLMPILLDAYFRNTFFPVIHRQLFEKQLREGLHKQEKSFLRLVLLVCANGARWCKDPRVLDESCPVSRSAGHRWFRQFEMWHRNLVITNELSLWDAQILVLIGMYLCGSSATYGAWVTVGAALRMMQHVGSHRKKFKQTLESELHKRCFCFHFGRNGAISDSDFDIDEVLEVDDELWPLDPDALPPVQPSNVTPKLQVFNQSIALMRIAGRCLQTIYALDQTKRLLGIDRPEGLLWVVNDINSQLLNWAHGMPVHLQLPDQPLPNGESLFSGFINMWAYYYELVISINRPFISKTSELSVACIAICREAAKGFSKMARTHCRLPESRSKFIPGLCYPAFSSAMVLAIDLMSQSSPKGPNLDYTEFGLDILEDTYTVEQKEWDMMTCIEVLEDGEAYFQIAGKLRDLIREFERSLRLRRLASQPPSSKLSNCIGSGSTTAENGPKLVHSTNLVHEIALPIEDAPEWLNEPNMPFDILLSYDFADHFFLAPGIACGFPQESALGAISSIPSPWSGVSGK</sequence>
<dbReference type="GO" id="GO:0006351">
    <property type="term" value="P:DNA-templated transcription"/>
    <property type="evidence" value="ECO:0007669"/>
    <property type="project" value="InterPro"/>
</dbReference>